<dbReference type="GO" id="GO:0003677">
    <property type="term" value="F:DNA binding"/>
    <property type="evidence" value="ECO:0007669"/>
    <property type="project" value="UniProtKB-KW"/>
</dbReference>
<proteinExistence type="predicted"/>
<feature type="domain" description="HTH gntR-type" evidence="4">
    <location>
        <begin position="3"/>
        <end position="70"/>
    </location>
</feature>
<dbReference type="Pfam" id="PF00392">
    <property type="entry name" value="GntR"/>
    <property type="match status" value="1"/>
</dbReference>
<dbReference type="PROSITE" id="PS50949">
    <property type="entry name" value="HTH_GNTR"/>
    <property type="match status" value="1"/>
</dbReference>
<sequence length="217" mass="24762">MSISLSQQAYLQIRDKIVRLQLAPGDVIREDVLQAELGIGRTPIREALQRLARDQFVTVIPRRGMLVSPIDVMELSMLYETRAILEPYAMRLAAVRGKQEHWDAMAAALESSRRPNVSNSDLMRIDRRCHEIVWDAANNRFLTDTLDMMYAQSDRLWHLYISDVEDMRHALEEHTEMYQALASGDGDLAAKLAEAHVRAFDEEMSLAVRKNLGSPLN</sequence>
<dbReference type="Gene3D" id="1.20.120.530">
    <property type="entry name" value="GntR ligand-binding domain-like"/>
    <property type="match status" value="1"/>
</dbReference>
<dbReference type="InterPro" id="IPR011711">
    <property type="entry name" value="GntR_C"/>
</dbReference>
<dbReference type="CDD" id="cd07377">
    <property type="entry name" value="WHTH_GntR"/>
    <property type="match status" value="1"/>
</dbReference>
<dbReference type="SUPFAM" id="SSF46785">
    <property type="entry name" value="Winged helix' DNA-binding domain"/>
    <property type="match status" value="1"/>
</dbReference>
<evidence type="ECO:0000256" key="1">
    <source>
        <dbReference type="ARBA" id="ARBA00023015"/>
    </source>
</evidence>
<evidence type="ECO:0000256" key="2">
    <source>
        <dbReference type="ARBA" id="ARBA00023125"/>
    </source>
</evidence>
<dbReference type="GO" id="GO:0003700">
    <property type="term" value="F:DNA-binding transcription factor activity"/>
    <property type="evidence" value="ECO:0007669"/>
    <property type="project" value="InterPro"/>
</dbReference>
<dbReference type="PANTHER" id="PTHR43537:SF45">
    <property type="entry name" value="GNTR FAMILY REGULATORY PROTEIN"/>
    <property type="match status" value="1"/>
</dbReference>
<keyword evidence="1" id="KW-0805">Transcription regulation</keyword>
<dbReference type="InterPro" id="IPR036388">
    <property type="entry name" value="WH-like_DNA-bd_sf"/>
</dbReference>
<dbReference type="SUPFAM" id="SSF48008">
    <property type="entry name" value="GntR ligand-binding domain-like"/>
    <property type="match status" value="1"/>
</dbReference>
<dbReference type="SMART" id="SM00345">
    <property type="entry name" value="HTH_GNTR"/>
    <property type="match status" value="1"/>
</dbReference>
<evidence type="ECO:0000313" key="6">
    <source>
        <dbReference type="EMBL" id="CAB4963061.1"/>
    </source>
</evidence>
<evidence type="ECO:0000256" key="3">
    <source>
        <dbReference type="ARBA" id="ARBA00023163"/>
    </source>
</evidence>
<gene>
    <name evidence="5" type="ORF">UFOPK3573_00613</name>
    <name evidence="6" type="ORF">UFOPK3879_00753</name>
</gene>
<keyword evidence="3" id="KW-0804">Transcription</keyword>
<keyword evidence="2" id="KW-0238">DNA-binding</keyword>
<dbReference type="PANTHER" id="PTHR43537">
    <property type="entry name" value="TRANSCRIPTIONAL REGULATOR, GNTR FAMILY"/>
    <property type="match status" value="1"/>
</dbReference>
<dbReference type="InterPro" id="IPR000524">
    <property type="entry name" value="Tscrpt_reg_HTH_GntR"/>
</dbReference>
<dbReference type="InterPro" id="IPR036390">
    <property type="entry name" value="WH_DNA-bd_sf"/>
</dbReference>
<evidence type="ECO:0000313" key="5">
    <source>
        <dbReference type="EMBL" id="CAB4900385.1"/>
    </source>
</evidence>
<evidence type="ECO:0000259" key="4">
    <source>
        <dbReference type="PROSITE" id="PS50949"/>
    </source>
</evidence>
<reference evidence="6" key="1">
    <citation type="submission" date="2020-05" db="EMBL/GenBank/DDBJ databases">
        <authorList>
            <person name="Chiriac C."/>
            <person name="Salcher M."/>
            <person name="Ghai R."/>
            <person name="Kavagutti S V."/>
        </authorList>
    </citation>
    <scope>NUCLEOTIDE SEQUENCE</scope>
</reference>
<dbReference type="AlphaFoldDB" id="A0A6J7L4V7"/>
<name>A0A6J7L4V7_9ZZZZ</name>
<accession>A0A6J7L4V7</accession>
<dbReference type="EMBL" id="CAFBNR010000029">
    <property type="protein sequence ID" value="CAB4963061.1"/>
    <property type="molecule type" value="Genomic_DNA"/>
</dbReference>
<protein>
    <submittedName>
        <fullName evidence="6">Unannotated protein</fullName>
    </submittedName>
</protein>
<dbReference type="Gene3D" id="1.10.10.10">
    <property type="entry name" value="Winged helix-like DNA-binding domain superfamily/Winged helix DNA-binding domain"/>
    <property type="match status" value="1"/>
</dbReference>
<organism evidence="6">
    <name type="scientific">freshwater metagenome</name>
    <dbReference type="NCBI Taxonomy" id="449393"/>
    <lineage>
        <taxon>unclassified sequences</taxon>
        <taxon>metagenomes</taxon>
        <taxon>ecological metagenomes</taxon>
    </lineage>
</organism>
<dbReference type="Pfam" id="PF07729">
    <property type="entry name" value="FCD"/>
    <property type="match status" value="1"/>
</dbReference>
<dbReference type="SMART" id="SM00895">
    <property type="entry name" value="FCD"/>
    <property type="match status" value="1"/>
</dbReference>
<dbReference type="InterPro" id="IPR008920">
    <property type="entry name" value="TF_FadR/GntR_C"/>
</dbReference>
<dbReference type="EMBL" id="CAFBMJ010000034">
    <property type="protein sequence ID" value="CAB4900385.1"/>
    <property type="molecule type" value="Genomic_DNA"/>
</dbReference>